<dbReference type="AlphaFoldDB" id="A0A433V627"/>
<dbReference type="Pfam" id="PF02698">
    <property type="entry name" value="DUF218"/>
    <property type="match status" value="1"/>
</dbReference>
<proteinExistence type="predicted"/>
<dbReference type="PANTHER" id="PTHR30336:SF6">
    <property type="entry name" value="INTEGRAL MEMBRANE PROTEIN"/>
    <property type="match status" value="1"/>
</dbReference>
<evidence type="ECO:0000313" key="4">
    <source>
        <dbReference type="Proteomes" id="UP000271624"/>
    </source>
</evidence>
<evidence type="ECO:0000259" key="2">
    <source>
        <dbReference type="Pfam" id="PF02698"/>
    </source>
</evidence>
<accession>A0A433V627</accession>
<dbReference type="InterPro" id="IPR051599">
    <property type="entry name" value="Cell_Envelope_Assoc"/>
</dbReference>
<feature type="domain" description="DUF218" evidence="2">
    <location>
        <begin position="81"/>
        <end position="198"/>
    </location>
</feature>
<reference evidence="3" key="2">
    <citation type="journal article" date="2019" name="Genome Biol. Evol.">
        <title>Day and night: Metabolic profiles and evolutionary relationships of six axenic non-marine cyanobacteria.</title>
        <authorList>
            <person name="Will S.E."/>
            <person name="Henke P."/>
            <person name="Boedeker C."/>
            <person name="Huang S."/>
            <person name="Brinkmann H."/>
            <person name="Rohde M."/>
            <person name="Jarek M."/>
            <person name="Friedl T."/>
            <person name="Seufert S."/>
            <person name="Schumacher M."/>
            <person name="Overmann J."/>
            <person name="Neumann-Schaal M."/>
            <person name="Petersen J."/>
        </authorList>
    </citation>
    <scope>NUCLEOTIDE SEQUENCE [LARGE SCALE GENOMIC DNA]</scope>
    <source>
        <strain evidence="3">PCC 7102</strain>
    </source>
</reference>
<dbReference type="Proteomes" id="UP000271624">
    <property type="component" value="Unassembled WGS sequence"/>
</dbReference>
<dbReference type="OrthoDB" id="9782395at2"/>
<comment type="caution">
    <text evidence="3">The sequence shown here is derived from an EMBL/GenBank/DDBJ whole genome shotgun (WGS) entry which is preliminary data.</text>
</comment>
<evidence type="ECO:0000256" key="1">
    <source>
        <dbReference type="SAM" id="Phobius"/>
    </source>
</evidence>
<reference evidence="3" key="1">
    <citation type="submission" date="2018-12" db="EMBL/GenBank/DDBJ databases">
        <authorList>
            <person name="Will S."/>
            <person name="Neumann-Schaal M."/>
            <person name="Henke P."/>
        </authorList>
    </citation>
    <scope>NUCLEOTIDE SEQUENCE</scope>
    <source>
        <strain evidence="3">PCC 7102</strain>
    </source>
</reference>
<keyword evidence="1" id="KW-0472">Membrane</keyword>
<dbReference type="InterPro" id="IPR003848">
    <property type="entry name" value="DUF218"/>
</dbReference>
<organism evidence="3 4">
    <name type="scientific">Dulcicalothrix desertica PCC 7102</name>
    <dbReference type="NCBI Taxonomy" id="232991"/>
    <lineage>
        <taxon>Bacteria</taxon>
        <taxon>Bacillati</taxon>
        <taxon>Cyanobacteriota</taxon>
        <taxon>Cyanophyceae</taxon>
        <taxon>Nostocales</taxon>
        <taxon>Calotrichaceae</taxon>
        <taxon>Dulcicalothrix</taxon>
    </lineage>
</organism>
<keyword evidence="4" id="KW-1185">Reference proteome</keyword>
<protein>
    <recommendedName>
        <fullName evidence="2">DUF218 domain-containing protein</fullName>
    </recommendedName>
</protein>
<evidence type="ECO:0000313" key="3">
    <source>
        <dbReference type="EMBL" id="RUT01548.1"/>
    </source>
</evidence>
<dbReference type="EMBL" id="RSCL01000019">
    <property type="protein sequence ID" value="RUT01548.1"/>
    <property type="molecule type" value="Genomic_DNA"/>
</dbReference>
<dbReference type="PANTHER" id="PTHR30336">
    <property type="entry name" value="INNER MEMBRANE PROTEIN, PROBABLE PERMEASE"/>
    <property type="match status" value="1"/>
</dbReference>
<gene>
    <name evidence="3" type="ORF">DSM106972_066450</name>
</gene>
<name>A0A433V627_9CYAN</name>
<keyword evidence="1" id="KW-1133">Transmembrane helix</keyword>
<dbReference type="CDD" id="cd06259">
    <property type="entry name" value="YdcF-like"/>
    <property type="match status" value="1"/>
</dbReference>
<feature type="transmembrane region" description="Helical" evidence="1">
    <location>
        <begin position="36"/>
        <end position="61"/>
    </location>
</feature>
<sequence>MTEISRKFDIATIKLLPKRIFLRQKREKKYLSLFRWLRLVLLGLLISLLVIPLTATAYISLMTNGIRYIKPEEVPQERLAMIFGAGILANGQPTPMLADRVKAAVKLYQIGRVKKLLMTGDNSRVSYNEVRSMQQYAHGLGVPMKDIALDYAGFSTYESCYRAHQIFGLHEAVVVTQNYHLPRAIYTCRQFGLDTVGLGTPDIEIYGLWGMIPYLRREMFANVKALWEVHITRPQPTFLGRFEKI</sequence>
<dbReference type="GO" id="GO:0005886">
    <property type="term" value="C:plasma membrane"/>
    <property type="evidence" value="ECO:0007669"/>
    <property type="project" value="TreeGrafter"/>
</dbReference>
<keyword evidence="1" id="KW-0812">Transmembrane</keyword>